<evidence type="ECO:0000313" key="2">
    <source>
        <dbReference type="Proteomes" id="UP000004756"/>
    </source>
</evidence>
<evidence type="ECO:0000313" key="1">
    <source>
        <dbReference type="EMBL" id="EEG56217.1"/>
    </source>
</evidence>
<dbReference type="AlphaFoldDB" id="C0CXH7"/>
<reference evidence="1 2" key="1">
    <citation type="submission" date="2009-02" db="EMBL/GenBank/DDBJ databases">
        <title>Draft genome sequence of Clostridium asparagiforme (DSM 15981).</title>
        <authorList>
            <person name="Sudarsanam P."/>
            <person name="Ley R."/>
            <person name="Guruge J."/>
            <person name="Turnbaugh P.J."/>
            <person name="Mahowald M."/>
            <person name="Liep D."/>
            <person name="Gordon J."/>
        </authorList>
    </citation>
    <scope>NUCLEOTIDE SEQUENCE [LARGE SCALE GENOMIC DNA]</scope>
    <source>
        <strain evidence="1 2">DSM 15981</strain>
    </source>
</reference>
<comment type="caution">
    <text evidence="1">The sequence shown here is derived from an EMBL/GenBank/DDBJ whole genome shotgun (WGS) entry which is preliminary data.</text>
</comment>
<protein>
    <submittedName>
        <fullName evidence="1">Uncharacterized protein</fullName>
    </submittedName>
</protein>
<organism evidence="1 2">
    <name type="scientific">[Clostridium] asparagiforme DSM 15981</name>
    <dbReference type="NCBI Taxonomy" id="518636"/>
    <lineage>
        <taxon>Bacteria</taxon>
        <taxon>Bacillati</taxon>
        <taxon>Bacillota</taxon>
        <taxon>Clostridia</taxon>
        <taxon>Lachnospirales</taxon>
        <taxon>Lachnospiraceae</taxon>
        <taxon>Enterocloster</taxon>
    </lineage>
</organism>
<name>C0CXH7_9FIRM</name>
<dbReference type="HOGENOM" id="CLU_1966675_0_0_9"/>
<dbReference type="Proteomes" id="UP000004756">
    <property type="component" value="Unassembled WGS sequence"/>
</dbReference>
<gene>
    <name evidence="1" type="ORF">CLOSTASPAR_01698</name>
</gene>
<dbReference type="EMBL" id="ACCJ01000084">
    <property type="protein sequence ID" value="EEG56217.1"/>
    <property type="molecule type" value="Genomic_DNA"/>
</dbReference>
<dbReference type="RefSeq" id="WP_007709014.1">
    <property type="nucleotide sequence ID" value="NZ_CP102272.1"/>
</dbReference>
<proteinExistence type="predicted"/>
<sequence>MDRNFTGDIMQEFILPIRCGMTIEKAIERLPDIPYQATDKAIYFEMFKRYPKELIEQIRTVCPNCGNRKIVPVLFYSRENVKLVEEGKGILAPGAYDNPGVPYGNYGCLECGYRWLYHVPGWNISSE</sequence>
<keyword evidence="2" id="KW-1185">Reference proteome</keyword>
<accession>C0CXH7</accession>